<keyword evidence="2" id="KW-1185">Reference proteome</keyword>
<name>A0A9N8VKY0_9GLOM</name>
<reference evidence="1" key="1">
    <citation type="submission" date="2021-06" db="EMBL/GenBank/DDBJ databases">
        <authorList>
            <person name="Kallberg Y."/>
            <person name="Tangrot J."/>
            <person name="Rosling A."/>
        </authorList>
    </citation>
    <scope>NUCLEOTIDE SEQUENCE</scope>
    <source>
        <strain evidence="1">IA702</strain>
    </source>
</reference>
<organism evidence="1 2">
    <name type="scientific">Paraglomus occultum</name>
    <dbReference type="NCBI Taxonomy" id="144539"/>
    <lineage>
        <taxon>Eukaryota</taxon>
        <taxon>Fungi</taxon>
        <taxon>Fungi incertae sedis</taxon>
        <taxon>Mucoromycota</taxon>
        <taxon>Glomeromycotina</taxon>
        <taxon>Glomeromycetes</taxon>
        <taxon>Paraglomerales</taxon>
        <taxon>Paraglomeraceae</taxon>
        <taxon>Paraglomus</taxon>
    </lineage>
</organism>
<sequence>MKQNNQKKTFKEYLAEIEDPNYQGGSWALPENPTPLEKAKYELCEKILGYQEDNNLSDKELRQKTGLSQEKLEDILFTRIEKVNSDELINVASKLFAPCQVEIIIKEEKSIHARVV</sequence>
<dbReference type="OrthoDB" id="2406350at2759"/>
<dbReference type="AlphaFoldDB" id="A0A9N8VKY0"/>
<dbReference type="EMBL" id="CAJVPJ010000016">
    <property type="protein sequence ID" value="CAG8456418.1"/>
    <property type="molecule type" value="Genomic_DNA"/>
</dbReference>
<proteinExistence type="predicted"/>
<dbReference type="GO" id="GO:0003677">
    <property type="term" value="F:DNA binding"/>
    <property type="evidence" value="ECO:0007669"/>
    <property type="project" value="InterPro"/>
</dbReference>
<evidence type="ECO:0000313" key="2">
    <source>
        <dbReference type="Proteomes" id="UP000789572"/>
    </source>
</evidence>
<dbReference type="InterPro" id="IPR010982">
    <property type="entry name" value="Lambda_DNA-bd_dom_sf"/>
</dbReference>
<accession>A0A9N8VKY0</accession>
<dbReference type="Gene3D" id="1.10.260.40">
    <property type="entry name" value="lambda repressor-like DNA-binding domains"/>
    <property type="match status" value="1"/>
</dbReference>
<protein>
    <submittedName>
        <fullName evidence="1">1439_t:CDS:1</fullName>
    </submittedName>
</protein>
<dbReference type="Proteomes" id="UP000789572">
    <property type="component" value="Unassembled WGS sequence"/>
</dbReference>
<evidence type="ECO:0000313" key="1">
    <source>
        <dbReference type="EMBL" id="CAG8456418.1"/>
    </source>
</evidence>
<gene>
    <name evidence="1" type="ORF">POCULU_LOCUS325</name>
</gene>
<comment type="caution">
    <text evidence="1">The sequence shown here is derived from an EMBL/GenBank/DDBJ whole genome shotgun (WGS) entry which is preliminary data.</text>
</comment>